<protein>
    <recommendedName>
        <fullName evidence="1">N-acetyltransferase domain-containing protein</fullName>
    </recommendedName>
</protein>
<evidence type="ECO:0000313" key="2">
    <source>
        <dbReference type="EMBL" id="KAE9408587.1"/>
    </source>
</evidence>
<organism evidence="2 3">
    <name type="scientific">Gymnopus androsaceus JB14</name>
    <dbReference type="NCBI Taxonomy" id="1447944"/>
    <lineage>
        <taxon>Eukaryota</taxon>
        <taxon>Fungi</taxon>
        <taxon>Dikarya</taxon>
        <taxon>Basidiomycota</taxon>
        <taxon>Agaricomycotina</taxon>
        <taxon>Agaricomycetes</taxon>
        <taxon>Agaricomycetidae</taxon>
        <taxon>Agaricales</taxon>
        <taxon>Marasmiineae</taxon>
        <taxon>Omphalotaceae</taxon>
        <taxon>Gymnopus</taxon>
    </lineage>
</organism>
<dbReference type="GO" id="GO:0016747">
    <property type="term" value="F:acyltransferase activity, transferring groups other than amino-acyl groups"/>
    <property type="evidence" value="ECO:0007669"/>
    <property type="project" value="InterPro"/>
</dbReference>
<gene>
    <name evidence="2" type="ORF">BT96DRAFT_970508</name>
</gene>
<feature type="domain" description="N-acetyltransferase" evidence="1">
    <location>
        <begin position="1"/>
        <end position="103"/>
    </location>
</feature>
<sequence length="133" mass="14569">MSDFIVRPLVSADVDNIKKLHPHIQLLTLGVLPEYQHQGLAKRLVGQVITSLHKDPSVPVPPVYTHVCTSNSPARAFYEQLGMKPFSPAWDPAGAPYVAKNIYPGYAALQSTVESKKLFGSRDAYILVGRVTA</sequence>
<dbReference type="Proteomes" id="UP000799118">
    <property type="component" value="Unassembled WGS sequence"/>
</dbReference>
<accession>A0A6A4IHP5</accession>
<dbReference type="SUPFAM" id="SSF55729">
    <property type="entry name" value="Acyl-CoA N-acyltransferases (Nat)"/>
    <property type="match status" value="1"/>
</dbReference>
<name>A0A6A4IHP5_9AGAR</name>
<dbReference type="PROSITE" id="PS51186">
    <property type="entry name" value="GNAT"/>
    <property type="match status" value="1"/>
</dbReference>
<dbReference type="CDD" id="cd04301">
    <property type="entry name" value="NAT_SF"/>
    <property type="match status" value="1"/>
</dbReference>
<dbReference type="Gene3D" id="3.40.630.30">
    <property type="match status" value="1"/>
</dbReference>
<dbReference type="Pfam" id="PF00583">
    <property type="entry name" value="Acetyltransf_1"/>
    <property type="match status" value="1"/>
</dbReference>
<dbReference type="AlphaFoldDB" id="A0A6A4IHP5"/>
<evidence type="ECO:0000259" key="1">
    <source>
        <dbReference type="PROSITE" id="PS51186"/>
    </source>
</evidence>
<proteinExistence type="predicted"/>
<dbReference type="InterPro" id="IPR016181">
    <property type="entry name" value="Acyl_CoA_acyltransferase"/>
</dbReference>
<keyword evidence="3" id="KW-1185">Reference proteome</keyword>
<evidence type="ECO:0000313" key="3">
    <source>
        <dbReference type="Proteomes" id="UP000799118"/>
    </source>
</evidence>
<dbReference type="InterPro" id="IPR000182">
    <property type="entry name" value="GNAT_dom"/>
</dbReference>
<dbReference type="OrthoDB" id="47374at2759"/>
<dbReference type="EMBL" id="ML769390">
    <property type="protein sequence ID" value="KAE9408587.1"/>
    <property type="molecule type" value="Genomic_DNA"/>
</dbReference>
<reference evidence="2" key="1">
    <citation type="journal article" date="2019" name="Environ. Microbiol.">
        <title>Fungal ecological strategies reflected in gene transcription - a case study of two litter decomposers.</title>
        <authorList>
            <person name="Barbi F."/>
            <person name="Kohler A."/>
            <person name="Barry K."/>
            <person name="Baskaran P."/>
            <person name="Daum C."/>
            <person name="Fauchery L."/>
            <person name="Ihrmark K."/>
            <person name="Kuo A."/>
            <person name="LaButti K."/>
            <person name="Lipzen A."/>
            <person name="Morin E."/>
            <person name="Grigoriev I.V."/>
            <person name="Henrissat B."/>
            <person name="Lindahl B."/>
            <person name="Martin F."/>
        </authorList>
    </citation>
    <scope>NUCLEOTIDE SEQUENCE</scope>
    <source>
        <strain evidence="2">JB14</strain>
    </source>
</reference>